<feature type="compositionally biased region" description="Basic and acidic residues" evidence="1">
    <location>
        <begin position="197"/>
        <end position="211"/>
    </location>
</feature>
<feature type="region of interest" description="Disordered" evidence="1">
    <location>
        <begin position="1"/>
        <end position="95"/>
    </location>
</feature>
<feature type="compositionally biased region" description="Pro residues" evidence="1">
    <location>
        <begin position="35"/>
        <end position="55"/>
    </location>
</feature>
<name>A0AA40F7E0_9PEZI</name>
<dbReference type="EMBL" id="JAUKUD010000002">
    <property type="protein sequence ID" value="KAK0752573.1"/>
    <property type="molecule type" value="Genomic_DNA"/>
</dbReference>
<keyword evidence="3" id="KW-1185">Reference proteome</keyword>
<reference evidence="2" key="1">
    <citation type="submission" date="2023-06" db="EMBL/GenBank/DDBJ databases">
        <title>Genome-scale phylogeny and comparative genomics of the fungal order Sordariales.</title>
        <authorList>
            <consortium name="Lawrence Berkeley National Laboratory"/>
            <person name="Hensen N."/>
            <person name="Bonometti L."/>
            <person name="Westerberg I."/>
            <person name="Brannstrom I.O."/>
            <person name="Guillou S."/>
            <person name="Cros-Aarteil S."/>
            <person name="Calhoun S."/>
            <person name="Haridas S."/>
            <person name="Kuo A."/>
            <person name="Mondo S."/>
            <person name="Pangilinan J."/>
            <person name="Riley R."/>
            <person name="LaButti K."/>
            <person name="Andreopoulos B."/>
            <person name="Lipzen A."/>
            <person name="Chen C."/>
            <person name="Yanf M."/>
            <person name="Daum C."/>
            <person name="Ng V."/>
            <person name="Clum A."/>
            <person name="Steindorff A."/>
            <person name="Ohm R."/>
            <person name="Martin F."/>
            <person name="Silar P."/>
            <person name="Natvig D."/>
            <person name="Lalanne C."/>
            <person name="Gautier V."/>
            <person name="Ament-velasquez S.L."/>
            <person name="Kruys A."/>
            <person name="Hutchinson M.I."/>
            <person name="Powell A.J."/>
            <person name="Barry K."/>
            <person name="Miller A.N."/>
            <person name="Grigoriev I.V."/>
            <person name="Debuchy R."/>
            <person name="Gladieux P."/>
            <person name="Thoren M.H."/>
            <person name="Johannesson H."/>
        </authorList>
    </citation>
    <scope>NUCLEOTIDE SEQUENCE</scope>
    <source>
        <strain evidence="2">SMH3187-1</strain>
    </source>
</reference>
<proteinExistence type="predicted"/>
<feature type="compositionally biased region" description="Basic and acidic residues" evidence="1">
    <location>
        <begin position="227"/>
        <end position="237"/>
    </location>
</feature>
<dbReference type="Proteomes" id="UP001172155">
    <property type="component" value="Unassembled WGS sequence"/>
</dbReference>
<feature type="region of interest" description="Disordered" evidence="1">
    <location>
        <begin position="197"/>
        <end position="242"/>
    </location>
</feature>
<protein>
    <submittedName>
        <fullName evidence="2">Uncharacterized protein</fullName>
    </submittedName>
</protein>
<accession>A0AA40F7E0</accession>
<comment type="caution">
    <text evidence="2">The sequence shown here is derived from an EMBL/GenBank/DDBJ whole genome shotgun (WGS) entry which is preliminary data.</text>
</comment>
<evidence type="ECO:0000256" key="1">
    <source>
        <dbReference type="SAM" id="MobiDB-lite"/>
    </source>
</evidence>
<evidence type="ECO:0000313" key="3">
    <source>
        <dbReference type="Proteomes" id="UP001172155"/>
    </source>
</evidence>
<dbReference type="AlphaFoldDB" id="A0AA40F7E0"/>
<feature type="compositionally biased region" description="Pro residues" evidence="1">
    <location>
        <begin position="75"/>
        <end position="94"/>
    </location>
</feature>
<organism evidence="2 3">
    <name type="scientific">Schizothecium vesticola</name>
    <dbReference type="NCBI Taxonomy" id="314040"/>
    <lineage>
        <taxon>Eukaryota</taxon>
        <taxon>Fungi</taxon>
        <taxon>Dikarya</taxon>
        <taxon>Ascomycota</taxon>
        <taxon>Pezizomycotina</taxon>
        <taxon>Sordariomycetes</taxon>
        <taxon>Sordariomycetidae</taxon>
        <taxon>Sordariales</taxon>
        <taxon>Schizotheciaceae</taxon>
        <taxon>Schizothecium</taxon>
    </lineage>
</organism>
<evidence type="ECO:0000313" key="2">
    <source>
        <dbReference type="EMBL" id="KAK0752573.1"/>
    </source>
</evidence>
<sequence>MQLRSSKAIYTHRRQTKLTTQLLHTMTPKSTSPLPTLPPSSPSPNHNTPPTPPQPLTLRSPRPLTPRAPDLQPHDSPPFLTPPAHPSSPPPTPIPTKWRCRTCRALYPLAATRRCLSHTCATIVWPSMLITQRQGLNPVNPARPRRRLEWPIRPVLPPRRWRRKGPQKRDCWIEFKYAAWAKWAAWRRAAAAAAGDEEGRAEVVGDEEERRGPRKRSREEAEDGDGDQLRSEKETRRAVKRRKEVAYVEGRYDCERDCDFPTECKHAVFRAYKARRADHNEEGRGFVYVGEREL</sequence>
<gene>
    <name evidence="2" type="ORF">B0T18DRAFT_427014</name>
</gene>